<dbReference type="CDD" id="cd06257">
    <property type="entry name" value="DnaJ"/>
    <property type="match status" value="1"/>
</dbReference>
<dbReference type="PRINTS" id="PR00625">
    <property type="entry name" value="JDOMAIN"/>
</dbReference>
<keyword evidence="4" id="KW-1185">Reference proteome</keyword>
<dbReference type="Proteomes" id="UP000248790">
    <property type="component" value="Unassembled WGS sequence"/>
</dbReference>
<protein>
    <submittedName>
        <fullName evidence="3">DnaJ-like protein</fullName>
    </submittedName>
</protein>
<comment type="caution">
    <text evidence="3">The sequence shown here is derived from an EMBL/GenBank/DDBJ whole genome shotgun (WGS) entry which is preliminary data.</text>
</comment>
<dbReference type="RefSeq" id="WP_111631583.1">
    <property type="nucleotide sequence ID" value="NZ_QLMC01000018.1"/>
</dbReference>
<dbReference type="PANTHER" id="PTHR44825">
    <property type="match status" value="1"/>
</dbReference>
<dbReference type="SUPFAM" id="SSF46565">
    <property type="entry name" value="Chaperone J-domain"/>
    <property type="match status" value="1"/>
</dbReference>
<dbReference type="PROSITE" id="PS00636">
    <property type="entry name" value="DNAJ_1"/>
    <property type="match status" value="1"/>
</dbReference>
<dbReference type="EMBL" id="QLMC01000018">
    <property type="protein sequence ID" value="RAJ89906.1"/>
    <property type="molecule type" value="Genomic_DNA"/>
</dbReference>
<feature type="domain" description="J" evidence="2">
    <location>
        <begin position="3"/>
        <end position="68"/>
    </location>
</feature>
<dbReference type="InterPro" id="IPR001623">
    <property type="entry name" value="DnaJ_domain"/>
</dbReference>
<evidence type="ECO:0000259" key="2">
    <source>
        <dbReference type="PROSITE" id="PS50076"/>
    </source>
</evidence>
<proteinExistence type="predicted"/>
<name>A0A327WFK4_LARAB</name>
<evidence type="ECO:0000313" key="4">
    <source>
        <dbReference type="Proteomes" id="UP000248790"/>
    </source>
</evidence>
<feature type="transmembrane region" description="Helical" evidence="1">
    <location>
        <begin position="377"/>
        <end position="395"/>
    </location>
</feature>
<evidence type="ECO:0000256" key="1">
    <source>
        <dbReference type="SAM" id="Phobius"/>
    </source>
</evidence>
<accession>A0A327WFK4</accession>
<dbReference type="InterPro" id="IPR018253">
    <property type="entry name" value="DnaJ_domain_CS"/>
</dbReference>
<dbReference type="OrthoDB" id="9779622at2"/>
<dbReference type="Gene3D" id="1.10.287.110">
    <property type="entry name" value="DnaJ domain"/>
    <property type="match status" value="1"/>
</dbReference>
<reference evidence="3 4" key="1">
    <citation type="submission" date="2018-06" db="EMBL/GenBank/DDBJ databases">
        <title>Genomic Encyclopedia of Archaeal and Bacterial Type Strains, Phase II (KMG-II): from individual species to whole genera.</title>
        <authorList>
            <person name="Goeker M."/>
        </authorList>
    </citation>
    <scope>NUCLEOTIDE SEQUENCE [LARGE SCALE GENOMIC DNA]</scope>
    <source>
        <strain evidence="3 4">DSM 21851</strain>
    </source>
</reference>
<dbReference type="InterPro" id="IPR036869">
    <property type="entry name" value="J_dom_sf"/>
</dbReference>
<dbReference type="PANTHER" id="PTHR44825:SF1">
    <property type="entry name" value="DNAJ HOMOLOG SUBFAMILY C MEMBER 4"/>
    <property type="match status" value="1"/>
</dbReference>
<dbReference type="AlphaFoldDB" id="A0A327WFK4"/>
<dbReference type="Pfam" id="PF00226">
    <property type="entry name" value="DnaJ"/>
    <property type="match status" value="1"/>
</dbReference>
<evidence type="ECO:0000313" key="3">
    <source>
        <dbReference type="EMBL" id="RAJ89906.1"/>
    </source>
</evidence>
<dbReference type="InterPro" id="IPR052763">
    <property type="entry name" value="DnaJ_C4"/>
</dbReference>
<keyword evidence="1" id="KW-0472">Membrane</keyword>
<gene>
    <name evidence="3" type="ORF">LX87_05595</name>
</gene>
<sequence>MKNYYEILEIDPDSDSDQIKKAFRLKSKQYHPDKNQGDPEYNIKFVEVKEAYDVLSNKESRLKYDNELYTQGQKANSNFYSKSSNNYDYQTYHKGRNLKNVPCFPIKLLEGEFEKLILSWLSEGDYTPDDIIDNITRNHNLSFLPYMYMNQAYSGTFEAKLGIYRTYYKKVYNQNTKQYENVAHRVMEYFYRSHQIQNNAHLVGLNQNVTKGTMFEKIEAKFQSSSNDAANIYSLDLSSFDEKQILQPKFSQQDLFETRLKKDLLNIIRKQALSHYNYDYVSYANVNVEFLNVTHFEFFVPYWIFTYRYNESSYYSFVNAFDTTQYGGTRPVDKARKKVVAKINWKYWTIGLGSMSLLTYLSMLIYQGYYQIEDLELNWYSVIIAISGLIIIHKTSRKRINAIKKISYDIRKEKLRKKLESM</sequence>
<dbReference type="PROSITE" id="PS50076">
    <property type="entry name" value="DNAJ_2"/>
    <property type="match status" value="1"/>
</dbReference>
<dbReference type="SMART" id="SM00271">
    <property type="entry name" value="DnaJ"/>
    <property type="match status" value="1"/>
</dbReference>
<keyword evidence="1" id="KW-1133">Transmembrane helix</keyword>
<keyword evidence="1" id="KW-0812">Transmembrane</keyword>
<feature type="transmembrane region" description="Helical" evidence="1">
    <location>
        <begin position="345"/>
        <end position="365"/>
    </location>
</feature>
<organism evidence="3 4">
    <name type="scientific">Larkinella arboricola</name>
    <dbReference type="NCBI Taxonomy" id="643671"/>
    <lineage>
        <taxon>Bacteria</taxon>
        <taxon>Pseudomonadati</taxon>
        <taxon>Bacteroidota</taxon>
        <taxon>Cytophagia</taxon>
        <taxon>Cytophagales</taxon>
        <taxon>Spirosomataceae</taxon>
        <taxon>Larkinella</taxon>
    </lineage>
</organism>